<name>A0A0M9UCG1_9CHLR</name>
<accession>A0A0M9UCG1</accession>
<reference evidence="2" key="2">
    <citation type="submission" date="2015-08" db="EMBL/GenBank/DDBJ databases">
        <title>Draft Genome Sequence of a Heterotrophic Facultative Anaerobic Bacterium Ardenticatena maritima Strain 110S.</title>
        <authorList>
            <person name="Kawaichi S."/>
            <person name="Yoshida T."/>
            <person name="Sako Y."/>
            <person name="Nakamura R."/>
        </authorList>
    </citation>
    <scope>NUCLEOTIDE SEQUENCE [LARGE SCALE GENOMIC DNA]</scope>
    <source>
        <strain evidence="2">110S</strain>
    </source>
</reference>
<dbReference type="Proteomes" id="UP000037784">
    <property type="component" value="Unassembled WGS sequence"/>
</dbReference>
<protein>
    <submittedName>
        <fullName evidence="1">Uncharacterized protein</fullName>
    </submittedName>
</protein>
<gene>
    <name evidence="1" type="ORF">ARMA_1347</name>
</gene>
<sequence length="42" mass="4487">MEARRCAVGDCITGGISGKPCVPNAGKTQKFIHSTPARRKIM</sequence>
<evidence type="ECO:0000313" key="2">
    <source>
        <dbReference type="Proteomes" id="UP000037784"/>
    </source>
</evidence>
<keyword evidence="2" id="KW-1185">Reference proteome</keyword>
<dbReference type="EMBL" id="BBZA01000089">
    <property type="protein sequence ID" value="GAP62924.1"/>
    <property type="molecule type" value="Genomic_DNA"/>
</dbReference>
<dbReference type="InParanoid" id="A0A0M9UCG1"/>
<evidence type="ECO:0000313" key="1">
    <source>
        <dbReference type="EMBL" id="GAP62924.1"/>
    </source>
</evidence>
<organism evidence="1 2">
    <name type="scientific">Ardenticatena maritima</name>
    <dbReference type="NCBI Taxonomy" id="872965"/>
    <lineage>
        <taxon>Bacteria</taxon>
        <taxon>Bacillati</taxon>
        <taxon>Chloroflexota</taxon>
        <taxon>Ardenticatenia</taxon>
        <taxon>Ardenticatenales</taxon>
        <taxon>Ardenticatenaceae</taxon>
        <taxon>Ardenticatena</taxon>
    </lineage>
</organism>
<proteinExistence type="predicted"/>
<reference evidence="1 2" key="1">
    <citation type="journal article" date="2015" name="Genome Announc.">
        <title>Draft Genome Sequence of a Heterotrophic Facultative Anaerobic Thermophilic Bacterium, Ardenticatena maritima Strain 110ST.</title>
        <authorList>
            <person name="Kawaichi S."/>
            <person name="Yoshida T."/>
            <person name="Sako Y."/>
            <person name="Nakamura R."/>
        </authorList>
    </citation>
    <scope>NUCLEOTIDE SEQUENCE [LARGE SCALE GENOMIC DNA]</scope>
    <source>
        <strain evidence="1 2">110S</strain>
    </source>
</reference>
<dbReference type="AlphaFoldDB" id="A0A0M9UCG1"/>
<comment type="caution">
    <text evidence="1">The sequence shown here is derived from an EMBL/GenBank/DDBJ whole genome shotgun (WGS) entry which is preliminary data.</text>
</comment>